<sequence length="748" mass="85967">MRPKLLLSLIYLFISVLGFGQELAHRLNTNDTFNPAVYNVSWQTPSNHAKGSMPVGNGDIGANVWVEPGGDLNVLISKTDAFDEFNRLLKLGVLHIRTKPALIPNDNSFVQLLQLQNGCIHIKTSLAELKIWVDAHHPVLQVDIQSEKPVQVEAWMENWRKESRMLGVKEGNAAYGNRDADKRVNADSIVRHGVDYIASCHRNISSVWQENLKLTGLQPEIQKSSDPLLNRSFGVMVTAPGWQAVNDTTLISGVSLRKTSLKVFALTQLAPSCSDWLNKITKTKDQLTVYNDAQRFAAHKKWWQQFWNRSWIEVTGRDQFDTAAWKVSQVYALQRYVNACAGRGALPIKFNGSIFTVNEGYDADFRMWGGCYWWQNTRLPYWSMLYSGDYDLMKPLFQMYMKALPLRTAATQKYYGHTGAFFPETMNFWGNYNDVNYGLNRDSLEDGMTENTYIRRYWQSGIELTTMMLDYYEATQSKKFAKDTLLPFARKIIAFYNQHWQRNDSGVIVFSPAQSLETWHSAVNPIPEIAGLNYLLTRLMQLNLSPVDQKDWQHLFNSLPHIPVAQQNNETYLLPAQVYSKKSNIENCELYAVFPYRLFTALSKDKDWQTGLATWKRRNHKEDYGWQQNCFQAALLGLAGESKKMIIGRANRQAAGYRFPGFFGPNYDWTPDQDHPTSLMIALQRMIMQCENNKIVLMPAWPADWNVHFKLNAPSGTVISGFVQDQKLTQWDIYPLDRKKDVEIRNCQ</sequence>
<evidence type="ECO:0000313" key="3">
    <source>
        <dbReference type="Proteomes" id="UP001155483"/>
    </source>
</evidence>
<evidence type="ECO:0000313" key="2">
    <source>
        <dbReference type="EMBL" id="MCU7552573.1"/>
    </source>
</evidence>
<dbReference type="GO" id="GO:0004560">
    <property type="term" value="F:alpha-L-fucosidase activity"/>
    <property type="evidence" value="ECO:0007669"/>
    <property type="project" value="TreeGrafter"/>
</dbReference>
<dbReference type="Proteomes" id="UP001155483">
    <property type="component" value="Unassembled WGS sequence"/>
</dbReference>
<dbReference type="PANTHER" id="PTHR31084">
    <property type="entry name" value="ALPHA-L-FUCOSIDASE 2"/>
    <property type="match status" value="1"/>
</dbReference>
<reference evidence="2" key="1">
    <citation type="submission" date="2022-09" db="EMBL/GenBank/DDBJ databases">
        <authorList>
            <person name="Yuan C."/>
            <person name="Ke Z."/>
        </authorList>
    </citation>
    <scope>NUCLEOTIDE SEQUENCE</scope>
    <source>
        <strain evidence="2">LB-8</strain>
    </source>
</reference>
<dbReference type="PANTHER" id="PTHR31084:SF0">
    <property type="entry name" value="ALPHA-L-FUCOSIDASE 2"/>
    <property type="match status" value="1"/>
</dbReference>
<dbReference type="Gene3D" id="1.50.10.10">
    <property type="match status" value="1"/>
</dbReference>
<organism evidence="2 3">
    <name type="scientific">Paraflavisolibacter caeni</name>
    <dbReference type="NCBI Taxonomy" id="2982496"/>
    <lineage>
        <taxon>Bacteria</taxon>
        <taxon>Pseudomonadati</taxon>
        <taxon>Bacteroidota</taxon>
        <taxon>Chitinophagia</taxon>
        <taxon>Chitinophagales</taxon>
        <taxon>Chitinophagaceae</taxon>
        <taxon>Paraflavisolibacter</taxon>
    </lineage>
</organism>
<dbReference type="RefSeq" id="WP_279300010.1">
    <property type="nucleotide sequence ID" value="NZ_JAOTIF010000037.1"/>
</dbReference>
<dbReference type="InterPro" id="IPR012341">
    <property type="entry name" value="6hp_glycosidase-like_sf"/>
</dbReference>
<name>A0A9X2Y2G9_9BACT</name>
<dbReference type="AlphaFoldDB" id="A0A9X2Y2G9"/>
<dbReference type="Pfam" id="PF18961">
    <property type="entry name" value="DUF5703_N"/>
    <property type="match status" value="1"/>
</dbReference>
<dbReference type="InterPro" id="IPR008928">
    <property type="entry name" value="6-hairpin_glycosidase_sf"/>
</dbReference>
<keyword evidence="3" id="KW-1185">Reference proteome</keyword>
<accession>A0A9X2Y2G9</accession>
<comment type="caution">
    <text evidence="2">The sequence shown here is derived from an EMBL/GenBank/DDBJ whole genome shotgun (WGS) entry which is preliminary data.</text>
</comment>
<feature type="domain" description="DUF5703" evidence="1">
    <location>
        <begin position="42"/>
        <end position="312"/>
    </location>
</feature>
<dbReference type="EMBL" id="JAOTIF010000037">
    <property type="protein sequence ID" value="MCU7552573.1"/>
    <property type="molecule type" value="Genomic_DNA"/>
</dbReference>
<dbReference type="GO" id="GO:0005975">
    <property type="term" value="P:carbohydrate metabolic process"/>
    <property type="evidence" value="ECO:0007669"/>
    <property type="project" value="InterPro"/>
</dbReference>
<dbReference type="SUPFAM" id="SSF48208">
    <property type="entry name" value="Six-hairpin glycosidases"/>
    <property type="match status" value="1"/>
</dbReference>
<gene>
    <name evidence="2" type="ORF">OCK74_25870</name>
</gene>
<protein>
    <submittedName>
        <fullName evidence="2">DUF5703 domain-containing protein</fullName>
    </submittedName>
</protein>
<dbReference type="InterPro" id="IPR043757">
    <property type="entry name" value="DUF5703_N"/>
</dbReference>
<proteinExistence type="predicted"/>
<reference evidence="2" key="2">
    <citation type="submission" date="2023-04" db="EMBL/GenBank/DDBJ databases">
        <title>Paracnuella aquatica gen. nov., sp. nov., a member of the family Chitinophagaceae isolated from a hot spring.</title>
        <authorList>
            <person name="Wang C."/>
        </authorList>
    </citation>
    <scope>NUCLEOTIDE SEQUENCE</scope>
    <source>
        <strain evidence="2">LB-8</strain>
    </source>
</reference>
<evidence type="ECO:0000259" key="1">
    <source>
        <dbReference type="Pfam" id="PF18961"/>
    </source>
</evidence>